<name>A0A9D2EAI3_9BACE</name>
<reference evidence="1" key="1">
    <citation type="journal article" date="2021" name="PeerJ">
        <title>Extensive microbial diversity within the chicken gut microbiome revealed by metagenomics and culture.</title>
        <authorList>
            <person name="Gilroy R."/>
            <person name="Ravi A."/>
            <person name="Getino M."/>
            <person name="Pursley I."/>
            <person name="Horton D.L."/>
            <person name="Alikhan N.F."/>
            <person name="Baker D."/>
            <person name="Gharbi K."/>
            <person name="Hall N."/>
            <person name="Watson M."/>
            <person name="Adriaenssens E.M."/>
            <person name="Foster-Nyarko E."/>
            <person name="Jarju S."/>
            <person name="Secka A."/>
            <person name="Antonio M."/>
            <person name="Oren A."/>
            <person name="Chaudhuri R.R."/>
            <person name="La Ragione R."/>
            <person name="Hildebrand F."/>
            <person name="Pallen M.J."/>
        </authorList>
    </citation>
    <scope>NUCLEOTIDE SEQUENCE</scope>
    <source>
        <strain evidence="1">ChiHjej9B8-1298</strain>
    </source>
</reference>
<dbReference type="PROSITE" id="PS51257">
    <property type="entry name" value="PROKAR_LIPOPROTEIN"/>
    <property type="match status" value="1"/>
</dbReference>
<sequence length="270" mass="28842">MKIQNYLVGIGLALGVLLTSCEQDNEKPIYAGTTMGVTFGFNSQSVDFPSEGYEGFDVEVIRAQSGEAVTIPLSAVMLDAAGNSSPVPATIQVPSSVSFEADEKVSSFHVSVGDIESGVTYQLAVTMANEEYAPIDNISTKVISIYRDYTYTSIGTGEVRSSFFAMDAAGTPYVGDVEIQKADQITWYKVISPYEEGYDLILQVAEDGTSVTVPQQVIYSSYGQYGALSVAGEGELENGIITVTLEFTVSAGTFGTYQETYVLPEATAAE</sequence>
<reference evidence="1" key="2">
    <citation type="submission" date="2021-04" db="EMBL/GenBank/DDBJ databases">
        <authorList>
            <person name="Gilroy R."/>
        </authorList>
    </citation>
    <scope>NUCLEOTIDE SEQUENCE</scope>
    <source>
        <strain evidence="1">ChiHjej9B8-1298</strain>
    </source>
</reference>
<comment type="caution">
    <text evidence="1">The sequence shown here is derived from an EMBL/GenBank/DDBJ whole genome shotgun (WGS) entry which is preliminary data.</text>
</comment>
<evidence type="ECO:0000313" key="2">
    <source>
        <dbReference type="Proteomes" id="UP000824028"/>
    </source>
</evidence>
<accession>A0A9D2EAI3</accession>
<protein>
    <submittedName>
        <fullName evidence="1">Uncharacterized protein</fullName>
    </submittedName>
</protein>
<dbReference type="AlphaFoldDB" id="A0A9D2EAI3"/>
<gene>
    <name evidence="1" type="ORF">H9814_11050</name>
</gene>
<organism evidence="1 2">
    <name type="scientific">Candidatus Bacteroides merdigallinarum</name>
    <dbReference type="NCBI Taxonomy" id="2838473"/>
    <lineage>
        <taxon>Bacteria</taxon>
        <taxon>Pseudomonadati</taxon>
        <taxon>Bacteroidota</taxon>
        <taxon>Bacteroidia</taxon>
        <taxon>Bacteroidales</taxon>
        <taxon>Bacteroidaceae</taxon>
        <taxon>Bacteroides</taxon>
    </lineage>
</organism>
<proteinExistence type="predicted"/>
<evidence type="ECO:0000313" key="1">
    <source>
        <dbReference type="EMBL" id="HIZ34049.1"/>
    </source>
</evidence>
<dbReference type="EMBL" id="DXBX01000090">
    <property type="protein sequence ID" value="HIZ34049.1"/>
    <property type="molecule type" value="Genomic_DNA"/>
</dbReference>
<dbReference type="Proteomes" id="UP000824028">
    <property type="component" value="Unassembled WGS sequence"/>
</dbReference>